<feature type="domain" description="RING-type" evidence="6">
    <location>
        <begin position="29"/>
        <end position="77"/>
    </location>
</feature>
<evidence type="ECO:0000256" key="5">
    <source>
        <dbReference type="SAM" id="Phobius"/>
    </source>
</evidence>
<dbReference type="Pfam" id="PF13445">
    <property type="entry name" value="zf-RING_UBOX"/>
    <property type="match status" value="1"/>
</dbReference>
<keyword evidence="3" id="KW-0862">Zinc</keyword>
<dbReference type="GO" id="GO:0008270">
    <property type="term" value="F:zinc ion binding"/>
    <property type="evidence" value="ECO:0007669"/>
    <property type="project" value="UniProtKB-KW"/>
</dbReference>
<evidence type="ECO:0000259" key="6">
    <source>
        <dbReference type="PROSITE" id="PS50089"/>
    </source>
</evidence>
<dbReference type="PROSITE" id="PS50089">
    <property type="entry name" value="ZF_RING_2"/>
    <property type="match status" value="1"/>
</dbReference>
<dbReference type="Gene3D" id="3.30.40.10">
    <property type="entry name" value="Zinc/RING finger domain, C3HC4 (zinc finger)"/>
    <property type="match status" value="1"/>
</dbReference>
<proteinExistence type="predicted"/>
<dbReference type="InterPro" id="IPR027370">
    <property type="entry name" value="Znf-RING_euk"/>
</dbReference>
<keyword evidence="5" id="KW-0472">Membrane</keyword>
<dbReference type="InterPro" id="IPR017907">
    <property type="entry name" value="Znf_RING_CS"/>
</dbReference>
<dbReference type="SMART" id="SM00184">
    <property type="entry name" value="RING"/>
    <property type="match status" value="1"/>
</dbReference>
<dbReference type="PANTHER" id="PTHR23327:SF51">
    <property type="entry name" value="TRANSCRIPTIONAL REGULATOR OF YEAST FORM ADHERENCE 3"/>
    <property type="match status" value="1"/>
</dbReference>
<evidence type="ECO:0000256" key="2">
    <source>
        <dbReference type="ARBA" id="ARBA00022771"/>
    </source>
</evidence>
<evidence type="ECO:0000256" key="4">
    <source>
        <dbReference type="PROSITE-ProRule" id="PRU00175"/>
    </source>
</evidence>
<evidence type="ECO:0000313" key="8">
    <source>
        <dbReference type="WBParaSite" id="jg6065"/>
    </source>
</evidence>
<sequence length="171" mass="19291">MGQSSSQSKRSIVIEDADRIQINSSPLHCPVCLLVFPSAPLVLPCGHTFCRKCIEKSMSSPHMRTSTQQFMECPLCREKVSIHFRRTRNFVVEDILSSIECYEPPLVVLTNDIVATQKITIQRIKQKHSASEEVNRKLIKRNSELTKVIRILSAIVGACCLSVLAYTLYIV</sequence>
<keyword evidence="1" id="KW-0479">Metal-binding</keyword>
<keyword evidence="7" id="KW-1185">Reference proteome</keyword>
<dbReference type="WBParaSite" id="jg6065">
    <property type="protein sequence ID" value="jg6065"/>
    <property type="gene ID" value="jg6065"/>
</dbReference>
<dbReference type="PANTHER" id="PTHR23327">
    <property type="entry name" value="RING FINGER PROTEIN 127"/>
    <property type="match status" value="1"/>
</dbReference>
<dbReference type="AlphaFoldDB" id="A0A915EHE8"/>
<dbReference type="InterPro" id="IPR001841">
    <property type="entry name" value="Znf_RING"/>
</dbReference>
<dbReference type="Proteomes" id="UP000887574">
    <property type="component" value="Unplaced"/>
</dbReference>
<evidence type="ECO:0000256" key="1">
    <source>
        <dbReference type="ARBA" id="ARBA00022723"/>
    </source>
</evidence>
<accession>A0A915EHE8</accession>
<protein>
    <submittedName>
        <fullName evidence="8">RING-type domain-containing protein</fullName>
    </submittedName>
</protein>
<name>A0A915EHE8_9BILA</name>
<reference evidence="8" key="1">
    <citation type="submission" date="2022-11" db="UniProtKB">
        <authorList>
            <consortium name="WormBaseParasite"/>
        </authorList>
    </citation>
    <scope>IDENTIFICATION</scope>
</reference>
<keyword evidence="2 4" id="KW-0863">Zinc-finger</keyword>
<evidence type="ECO:0000313" key="7">
    <source>
        <dbReference type="Proteomes" id="UP000887574"/>
    </source>
</evidence>
<dbReference type="SUPFAM" id="SSF57850">
    <property type="entry name" value="RING/U-box"/>
    <property type="match status" value="1"/>
</dbReference>
<keyword evidence="5" id="KW-1133">Transmembrane helix</keyword>
<organism evidence="7 8">
    <name type="scientific">Ditylenchus dipsaci</name>
    <dbReference type="NCBI Taxonomy" id="166011"/>
    <lineage>
        <taxon>Eukaryota</taxon>
        <taxon>Metazoa</taxon>
        <taxon>Ecdysozoa</taxon>
        <taxon>Nematoda</taxon>
        <taxon>Chromadorea</taxon>
        <taxon>Rhabditida</taxon>
        <taxon>Tylenchina</taxon>
        <taxon>Tylenchomorpha</taxon>
        <taxon>Sphaerularioidea</taxon>
        <taxon>Anguinidae</taxon>
        <taxon>Anguininae</taxon>
        <taxon>Ditylenchus</taxon>
    </lineage>
</organism>
<evidence type="ECO:0000256" key="3">
    <source>
        <dbReference type="ARBA" id="ARBA00022833"/>
    </source>
</evidence>
<dbReference type="InterPro" id="IPR013083">
    <property type="entry name" value="Znf_RING/FYVE/PHD"/>
</dbReference>
<keyword evidence="5" id="KW-0812">Transmembrane</keyword>
<dbReference type="PROSITE" id="PS00518">
    <property type="entry name" value="ZF_RING_1"/>
    <property type="match status" value="1"/>
</dbReference>
<feature type="transmembrane region" description="Helical" evidence="5">
    <location>
        <begin position="148"/>
        <end position="169"/>
    </location>
</feature>